<organism evidence="2 3">
    <name type="scientific">Pseudomonas duriflava</name>
    <dbReference type="NCBI Taxonomy" id="459528"/>
    <lineage>
        <taxon>Bacteria</taxon>
        <taxon>Pseudomonadati</taxon>
        <taxon>Pseudomonadota</taxon>
        <taxon>Gammaproteobacteria</taxon>
        <taxon>Pseudomonadales</taxon>
        <taxon>Pseudomonadaceae</taxon>
        <taxon>Pseudomonas</taxon>
    </lineage>
</organism>
<dbReference type="PROSITE" id="PS51833">
    <property type="entry name" value="HDOD"/>
    <property type="match status" value="1"/>
</dbReference>
<dbReference type="EMBL" id="VLKY01000012">
    <property type="protein sequence ID" value="TWI52400.1"/>
    <property type="molecule type" value="Genomic_DNA"/>
</dbReference>
<feature type="domain" description="HDOD" evidence="1">
    <location>
        <begin position="23"/>
        <end position="214"/>
    </location>
</feature>
<protein>
    <submittedName>
        <fullName evidence="2">HDOD domain-containing protein</fullName>
    </submittedName>
</protein>
<name>A0A562Q888_9PSED</name>
<dbReference type="AlphaFoldDB" id="A0A562Q888"/>
<gene>
    <name evidence="2" type="ORF">IQ22_03544</name>
</gene>
<proteinExistence type="predicted"/>
<keyword evidence="3" id="KW-1185">Reference proteome</keyword>
<accession>A0A562Q888</accession>
<dbReference type="Proteomes" id="UP000316905">
    <property type="component" value="Unassembled WGS sequence"/>
</dbReference>
<evidence type="ECO:0000313" key="2">
    <source>
        <dbReference type="EMBL" id="TWI52400.1"/>
    </source>
</evidence>
<dbReference type="InterPro" id="IPR013976">
    <property type="entry name" value="HDOD"/>
</dbReference>
<evidence type="ECO:0000259" key="1">
    <source>
        <dbReference type="PROSITE" id="PS51833"/>
    </source>
</evidence>
<dbReference type="RefSeq" id="WP_145144261.1">
    <property type="nucleotide sequence ID" value="NZ_VLKY01000012.1"/>
</dbReference>
<dbReference type="OrthoDB" id="7023490at2"/>
<sequence>MSNSSARPTTLDAWLTKLESVRLSVPVEVRDDVRRALLNGQRTVPEIAEAAIKSPALALVLLREANRSPLGKENPAVTLEIALSRLGLGPAEYVLSALPPETREQYSPALEQILLISQHALSQATGLFGNSLARLRQEVRLCALLFLAPVWPLAQLYPELWTEWEQRVLGNHEPAVQVERELLGVPLLELCLALAERWSLPAWIVEGYRLLVQDRRRLVKALHIAHDNSHPLQQQQRLDADLPLRRWLTQPSNTILLANGLALAAHQSWSDPHVLRWQRLTGLYMQAPLEEVQQLTHQAAVQSAKQQAKPGFWHPAEALLWPWDERRLRPKKALPKSSHTPPVDIDTWKKYCQTLLKDPSPFTNLLQLTACACDALIACGLLRFMVLIPDRSGAHLLAQQVYGLPEASNGLQLSLSTSALLRKFMAEPAQLCLTQDNAAQFIQHLPGNLRALFATQNLILRSVGNKSRVGLLVIADKQGAPLSERDLQAFSKTMTCIERGLLLHDPYIS</sequence>
<dbReference type="Pfam" id="PF08668">
    <property type="entry name" value="HDOD"/>
    <property type="match status" value="1"/>
</dbReference>
<reference evidence="2 3" key="1">
    <citation type="journal article" date="2015" name="Stand. Genomic Sci.">
        <title>Genomic Encyclopedia of Bacterial and Archaeal Type Strains, Phase III: the genomes of soil and plant-associated and newly described type strains.</title>
        <authorList>
            <person name="Whitman W.B."/>
            <person name="Woyke T."/>
            <person name="Klenk H.P."/>
            <person name="Zhou Y."/>
            <person name="Lilburn T.G."/>
            <person name="Beck B.J."/>
            <person name="De Vos P."/>
            <person name="Vandamme P."/>
            <person name="Eisen J.A."/>
            <person name="Garrity G."/>
            <person name="Hugenholtz P."/>
            <person name="Kyrpides N.C."/>
        </authorList>
    </citation>
    <scope>NUCLEOTIDE SEQUENCE [LARGE SCALE GENOMIC DNA]</scope>
    <source>
        <strain evidence="2 3">CGMCC 1.6858</strain>
    </source>
</reference>
<comment type="caution">
    <text evidence="2">The sequence shown here is derived from an EMBL/GenBank/DDBJ whole genome shotgun (WGS) entry which is preliminary data.</text>
</comment>
<dbReference type="Gene3D" id="1.10.3210.10">
    <property type="entry name" value="Hypothetical protein af1432"/>
    <property type="match status" value="1"/>
</dbReference>
<evidence type="ECO:0000313" key="3">
    <source>
        <dbReference type="Proteomes" id="UP000316905"/>
    </source>
</evidence>
<dbReference type="SUPFAM" id="SSF109604">
    <property type="entry name" value="HD-domain/PDEase-like"/>
    <property type="match status" value="1"/>
</dbReference>